<reference evidence="6" key="1">
    <citation type="journal article" date="2020" name="mSystems">
        <title>Genome- and Community-Level Interaction Insights into Carbon Utilization and Element Cycling Functions of Hydrothermarchaeota in Hydrothermal Sediment.</title>
        <authorList>
            <person name="Zhou Z."/>
            <person name="Liu Y."/>
            <person name="Xu W."/>
            <person name="Pan J."/>
            <person name="Luo Z.H."/>
            <person name="Li M."/>
        </authorList>
    </citation>
    <scope>NUCLEOTIDE SEQUENCE</scope>
    <source>
        <strain evidence="6">SpSt-997</strain>
    </source>
</reference>
<dbReference type="PANTHER" id="PTHR12358">
    <property type="entry name" value="SPHINGOSINE KINASE"/>
    <property type="match status" value="1"/>
</dbReference>
<dbReference type="InterPro" id="IPR050187">
    <property type="entry name" value="Lipid_Phosphate_FormReg"/>
</dbReference>
<gene>
    <name evidence="6" type="ORF">ENY07_02450</name>
</gene>
<dbReference type="GO" id="GO:0005886">
    <property type="term" value="C:plasma membrane"/>
    <property type="evidence" value="ECO:0007669"/>
    <property type="project" value="TreeGrafter"/>
</dbReference>
<dbReference type="Gene3D" id="3.40.50.10330">
    <property type="entry name" value="Probable inorganic polyphosphate/atp-NAD kinase, domain 1"/>
    <property type="match status" value="1"/>
</dbReference>
<dbReference type="Gene3D" id="2.60.200.40">
    <property type="match status" value="1"/>
</dbReference>
<dbReference type="Pfam" id="PF00781">
    <property type="entry name" value="DAGK_cat"/>
    <property type="match status" value="1"/>
</dbReference>
<dbReference type="GO" id="GO:0005524">
    <property type="term" value="F:ATP binding"/>
    <property type="evidence" value="ECO:0007669"/>
    <property type="project" value="UniProtKB-KW"/>
</dbReference>
<dbReference type="InterPro" id="IPR017438">
    <property type="entry name" value="ATP-NAD_kinase_N"/>
</dbReference>
<dbReference type="InterPro" id="IPR045540">
    <property type="entry name" value="YegS/DAGK_C"/>
</dbReference>
<dbReference type="PANTHER" id="PTHR12358:SF106">
    <property type="entry name" value="LIPID KINASE YEGS"/>
    <property type="match status" value="1"/>
</dbReference>
<evidence type="ECO:0000256" key="2">
    <source>
        <dbReference type="ARBA" id="ARBA00022741"/>
    </source>
</evidence>
<keyword evidence="1" id="KW-0808">Transferase</keyword>
<keyword evidence="3 6" id="KW-0418">Kinase</keyword>
<protein>
    <submittedName>
        <fullName evidence="6">Diacylglycerol kinase family lipid kinase</fullName>
    </submittedName>
</protein>
<name>A0A8J4M4V0_9PROT</name>
<dbReference type="Pfam" id="PF19279">
    <property type="entry name" value="YegS_C"/>
    <property type="match status" value="1"/>
</dbReference>
<dbReference type="AlphaFoldDB" id="A0A8J4M4V0"/>
<proteinExistence type="predicted"/>
<dbReference type="InterPro" id="IPR001206">
    <property type="entry name" value="Diacylglycerol_kinase_cat_dom"/>
</dbReference>
<dbReference type="InterPro" id="IPR016064">
    <property type="entry name" value="NAD/diacylglycerol_kinase_sf"/>
</dbReference>
<dbReference type="GO" id="GO:0004143">
    <property type="term" value="F:ATP-dependent diacylglycerol kinase activity"/>
    <property type="evidence" value="ECO:0007669"/>
    <property type="project" value="TreeGrafter"/>
</dbReference>
<evidence type="ECO:0000259" key="5">
    <source>
        <dbReference type="PROSITE" id="PS50146"/>
    </source>
</evidence>
<sequence length="288" mass="30301">MLIVFNPTAGLRRAARLWRVLDVLSANGCRLELTETRHAGHARELAREAAARGVELIVAAGGDGTIAEIANGLNGAGVQLGVIPLGTANVLAHELGLPFAPREVAAALAFRRTRLIWPGEAHGATGARAFVQMLGVGFDASVVLRLPPALKRAFGRGAYVAQSLREAVCYRFPPIHCRLDGKAFAAASVIVSKGRFYGGRYLLAPGMSPTERGFTVALFEHAGAIPALCYGAALSLDLLSRMKGIRLLRAQEIIFESAAVPAQSDGDPAGATPLVVRDAPSPIAMVVR</sequence>
<dbReference type="PROSITE" id="PS50146">
    <property type="entry name" value="DAGK"/>
    <property type="match status" value="1"/>
</dbReference>
<comment type="caution">
    <text evidence="6">The sequence shown here is derived from an EMBL/GenBank/DDBJ whole genome shotgun (WGS) entry which is preliminary data.</text>
</comment>
<dbReference type="EMBL" id="DTQM01000050">
    <property type="protein sequence ID" value="HGC42071.1"/>
    <property type="molecule type" value="Genomic_DNA"/>
</dbReference>
<keyword evidence="2" id="KW-0547">Nucleotide-binding</keyword>
<evidence type="ECO:0000313" key="6">
    <source>
        <dbReference type="EMBL" id="HGC42071.1"/>
    </source>
</evidence>
<feature type="domain" description="DAGKc" evidence="5">
    <location>
        <begin position="1"/>
        <end position="125"/>
    </location>
</feature>
<keyword evidence="4" id="KW-0067">ATP-binding</keyword>
<dbReference type="SUPFAM" id="SSF111331">
    <property type="entry name" value="NAD kinase/diacylglycerol kinase-like"/>
    <property type="match status" value="1"/>
</dbReference>
<evidence type="ECO:0000256" key="4">
    <source>
        <dbReference type="ARBA" id="ARBA00022840"/>
    </source>
</evidence>
<accession>A0A8J4M4V0</accession>
<organism evidence="6">
    <name type="scientific">Acidicaldus sp</name>
    <dbReference type="NCBI Taxonomy" id="1872105"/>
    <lineage>
        <taxon>Bacteria</taxon>
        <taxon>Pseudomonadati</taxon>
        <taxon>Pseudomonadota</taxon>
        <taxon>Alphaproteobacteria</taxon>
        <taxon>Acetobacterales</taxon>
        <taxon>Acetobacteraceae</taxon>
        <taxon>Acidicaldus</taxon>
    </lineage>
</organism>
<evidence type="ECO:0000256" key="3">
    <source>
        <dbReference type="ARBA" id="ARBA00022777"/>
    </source>
</evidence>
<evidence type="ECO:0000256" key="1">
    <source>
        <dbReference type="ARBA" id="ARBA00022679"/>
    </source>
</evidence>
<dbReference type="SMART" id="SM00046">
    <property type="entry name" value="DAGKc"/>
    <property type="match status" value="1"/>
</dbReference>